<evidence type="ECO:0000256" key="2">
    <source>
        <dbReference type="SAM" id="SignalP"/>
    </source>
</evidence>
<reference evidence="4" key="2">
    <citation type="submission" date="2020-11" db="EMBL/GenBank/DDBJ databases">
        <authorList>
            <person name="McCartney M.A."/>
            <person name="Auch B."/>
            <person name="Kono T."/>
            <person name="Mallez S."/>
            <person name="Becker A."/>
            <person name="Gohl D.M."/>
            <person name="Silverstein K.A.T."/>
            <person name="Koren S."/>
            <person name="Bechman K.B."/>
            <person name="Herman A."/>
            <person name="Abrahante J.E."/>
            <person name="Garbe J."/>
        </authorList>
    </citation>
    <scope>NUCLEOTIDE SEQUENCE</scope>
    <source>
        <strain evidence="4">Duluth1</strain>
        <tissue evidence="4">Whole animal</tissue>
    </source>
</reference>
<evidence type="ECO:0000313" key="5">
    <source>
        <dbReference type="Proteomes" id="UP000828390"/>
    </source>
</evidence>
<protein>
    <recommendedName>
        <fullName evidence="3">EGF-like domain-containing protein</fullName>
    </recommendedName>
</protein>
<dbReference type="CDD" id="cd00054">
    <property type="entry name" value="EGF_CA"/>
    <property type="match status" value="1"/>
</dbReference>
<gene>
    <name evidence="4" type="ORF">DPMN_184034</name>
</gene>
<comment type="caution">
    <text evidence="1">Lacks conserved residue(s) required for the propagation of feature annotation.</text>
</comment>
<dbReference type="AlphaFoldDB" id="A0A9D4DIQ9"/>
<keyword evidence="2" id="KW-0732">Signal</keyword>
<comment type="caution">
    <text evidence="4">The sequence shown here is derived from an EMBL/GenBank/DDBJ whole genome shotgun (WGS) entry which is preliminary data.</text>
</comment>
<evidence type="ECO:0000313" key="4">
    <source>
        <dbReference type="EMBL" id="KAH3749536.1"/>
    </source>
</evidence>
<dbReference type="InterPro" id="IPR000742">
    <property type="entry name" value="EGF"/>
</dbReference>
<keyword evidence="5" id="KW-1185">Reference proteome</keyword>
<keyword evidence="1" id="KW-1015">Disulfide bond</keyword>
<accession>A0A9D4DIQ9</accession>
<dbReference type="Proteomes" id="UP000828390">
    <property type="component" value="Unassembled WGS sequence"/>
</dbReference>
<feature type="chain" id="PRO_5038854790" description="EGF-like domain-containing protein" evidence="2">
    <location>
        <begin position="20"/>
        <end position="251"/>
    </location>
</feature>
<feature type="signal peptide" evidence="2">
    <location>
        <begin position="1"/>
        <end position="19"/>
    </location>
</feature>
<evidence type="ECO:0000256" key="1">
    <source>
        <dbReference type="PROSITE-ProRule" id="PRU00076"/>
    </source>
</evidence>
<dbReference type="SUPFAM" id="SSF57196">
    <property type="entry name" value="EGF/Laminin"/>
    <property type="match status" value="1"/>
</dbReference>
<organism evidence="4 5">
    <name type="scientific">Dreissena polymorpha</name>
    <name type="common">Zebra mussel</name>
    <name type="synonym">Mytilus polymorpha</name>
    <dbReference type="NCBI Taxonomy" id="45954"/>
    <lineage>
        <taxon>Eukaryota</taxon>
        <taxon>Metazoa</taxon>
        <taxon>Spiralia</taxon>
        <taxon>Lophotrochozoa</taxon>
        <taxon>Mollusca</taxon>
        <taxon>Bivalvia</taxon>
        <taxon>Autobranchia</taxon>
        <taxon>Heteroconchia</taxon>
        <taxon>Euheterodonta</taxon>
        <taxon>Imparidentia</taxon>
        <taxon>Neoheterodontei</taxon>
        <taxon>Myida</taxon>
        <taxon>Dreissenoidea</taxon>
        <taxon>Dreissenidae</taxon>
        <taxon>Dreissena</taxon>
    </lineage>
</organism>
<feature type="domain" description="EGF-like" evidence="3">
    <location>
        <begin position="23"/>
        <end position="63"/>
    </location>
</feature>
<name>A0A9D4DIQ9_DREPO</name>
<dbReference type="Gene3D" id="2.10.25.10">
    <property type="entry name" value="Laminin"/>
    <property type="match status" value="1"/>
</dbReference>
<evidence type="ECO:0000259" key="3">
    <source>
        <dbReference type="PROSITE" id="PS50026"/>
    </source>
</evidence>
<sequence length="251" mass="27426">MMNMIIFVLVIGSCGSSFGFIYPNNACWEDGQCQHGGTCQTAPNHFLLKNCKCKPEYTGHYCEQRITPAPQIHTTQITTQAPTTRPVATTTLEATTTPVPTTTPMPTTTTIATTTELHLYTDTPHCAKYSIVFDIADTIISHNALASVCSSSGNHSSPEAFVLNHCDLAIKNPKEWQKGHQVMTNCTAVPAYTPVIETSGDEFSSGTHRSGIFLECLPEPEGFKMVYQGCDSIPIIEHVTSDKAKLFYTVQ</sequence>
<dbReference type="EMBL" id="JAIWYP010000010">
    <property type="protein sequence ID" value="KAH3749536.1"/>
    <property type="molecule type" value="Genomic_DNA"/>
</dbReference>
<keyword evidence="1" id="KW-0245">EGF-like domain</keyword>
<dbReference type="PROSITE" id="PS50026">
    <property type="entry name" value="EGF_3"/>
    <property type="match status" value="1"/>
</dbReference>
<proteinExistence type="predicted"/>
<reference evidence="4" key="1">
    <citation type="journal article" date="2019" name="bioRxiv">
        <title>The Genome of the Zebra Mussel, Dreissena polymorpha: A Resource for Invasive Species Research.</title>
        <authorList>
            <person name="McCartney M.A."/>
            <person name="Auch B."/>
            <person name="Kono T."/>
            <person name="Mallez S."/>
            <person name="Zhang Y."/>
            <person name="Obille A."/>
            <person name="Becker A."/>
            <person name="Abrahante J.E."/>
            <person name="Garbe J."/>
            <person name="Badalamenti J.P."/>
            <person name="Herman A."/>
            <person name="Mangelson H."/>
            <person name="Liachko I."/>
            <person name="Sullivan S."/>
            <person name="Sone E.D."/>
            <person name="Koren S."/>
            <person name="Silverstein K.A.T."/>
            <person name="Beckman K.B."/>
            <person name="Gohl D.M."/>
        </authorList>
    </citation>
    <scope>NUCLEOTIDE SEQUENCE</scope>
    <source>
        <strain evidence="4">Duluth1</strain>
        <tissue evidence="4">Whole animal</tissue>
    </source>
</reference>
<feature type="disulfide bond" evidence="1">
    <location>
        <begin position="53"/>
        <end position="62"/>
    </location>
</feature>
<dbReference type="PROSITE" id="PS00022">
    <property type="entry name" value="EGF_1"/>
    <property type="match status" value="1"/>
</dbReference>